<evidence type="ECO:0008006" key="3">
    <source>
        <dbReference type="Google" id="ProtNLM"/>
    </source>
</evidence>
<gene>
    <name evidence="1" type="ORF">C41B8_16179</name>
</gene>
<comment type="caution">
    <text evidence="1">The sequence shown here is derived from an EMBL/GenBank/DDBJ whole genome shotgun (WGS) entry which is preliminary data.</text>
</comment>
<evidence type="ECO:0000313" key="2">
    <source>
        <dbReference type="Proteomes" id="UP000028302"/>
    </source>
</evidence>
<evidence type="ECO:0000313" key="1">
    <source>
        <dbReference type="EMBL" id="KEZ76223.1"/>
    </source>
</evidence>
<dbReference type="AlphaFoldDB" id="A0A084IHN9"/>
<name>A0A084IHN9_SALHC</name>
<organism evidence="1 2">
    <name type="scientific">Salinisphaera hydrothermalis (strain C41B8)</name>
    <dbReference type="NCBI Taxonomy" id="1304275"/>
    <lineage>
        <taxon>Bacteria</taxon>
        <taxon>Pseudomonadati</taxon>
        <taxon>Pseudomonadota</taxon>
        <taxon>Gammaproteobacteria</taxon>
        <taxon>Salinisphaerales</taxon>
        <taxon>Salinisphaeraceae</taxon>
        <taxon>Salinisphaera</taxon>
    </lineage>
</organism>
<proteinExistence type="predicted"/>
<reference evidence="1 2" key="1">
    <citation type="submission" date="2013-03" db="EMBL/GenBank/DDBJ databases">
        <title>Salinisphaera hydrothermalis C41B8 Genome Sequencing.</title>
        <authorList>
            <person name="Li C."/>
            <person name="Lai Q."/>
            <person name="Shao Z."/>
        </authorList>
    </citation>
    <scope>NUCLEOTIDE SEQUENCE [LARGE SCALE GENOMIC DNA]</scope>
    <source>
        <strain evidence="1 2">C41B8</strain>
    </source>
</reference>
<dbReference type="RefSeq" id="WP_037340550.1">
    <property type="nucleotide sequence ID" value="NZ_APNK01000036.1"/>
</dbReference>
<accession>A0A084IHN9</accession>
<dbReference type="Pfam" id="PF13852">
    <property type="entry name" value="DUF4197"/>
    <property type="match status" value="1"/>
</dbReference>
<dbReference type="STRING" id="1304275.C41B8_16179"/>
<sequence length="236" mass="24957">MGEEVRSGMRRFAIGLLASSLLTLFTGAQTSSLGARMERVLAAPSPESTSRARRLSSDDVVDGLKSMLTDGASIAVIKLGARHGFGAPDGYRLPPLAATGGDTHAYERLCRAAASTASQAGPILREAINDLHFPAPEAVLNGSPTAATQFLRDHAGEHIRAELVPVVSRSYRATLASLDDETPVIALHAESRIADHLAQATTEAFLHVIAEQETLIRNSTAARSTPQLINVFGRAV</sequence>
<dbReference type="OrthoDB" id="5292580at2"/>
<dbReference type="EMBL" id="APNK01000036">
    <property type="protein sequence ID" value="KEZ76223.1"/>
    <property type="molecule type" value="Genomic_DNA"/>
</dbReference>
<dbReference type="Proteomes" id="UP000028302">
    <property type="component" value="Unassembled WGS sequence"/>
</dbReference>
<keyword evidence="2" id="KW-1185">Reference proteome</keyword>
<dbReference type="InterPro" id="IPR025245">
    <property type="entry name" value="DUF4197"/>
</dbReference>
<protein>
    <recommendedName>
        <fullName evidence="3">DUF4197 domain-containing protein</fullName>
    </recommendedName>
</protein>